<proteinExistence type="predicted"/>
<dbReference type="GeneID" id="9686214"/>
<feature type="compositionally biased region" description="Basic residues" evidence="1">
    <location>
        <begin position="1"/>
        <end position="11"/>
    </location>
</feature>
<reference evidence="2 3" key="1">
    <citation type="journal article" date="2009" name="Science">
        <title>Green evolution and dynamic adaptations revealed by genomes of the marine picoeukaryotes Micromonas.</title>
        <authorList>
            <person name="Worden A.Z."/>
            <person name="Lee J.H."/>
            <person name="Mock T."/>
            <person name="Rouze P."/>
            <person name="Simmons M.P."/>
            <person name="Aerts A.L."/>
            <person name="Allen A.E."/>
            <person name="Cuvelier M.L."/>
            <person name="Derelle E."/>
            <person name="Everett M.V."/>
            <person name="Foulon E."/>
            <person name="Grimwood J."/>
            <person name="Gundlach H."/>
            <person name="Henrissat B."/>
            <person name="Napoli C."/>
            <person name="McDonald S.M."/>
            <person name="Parker M.S."/>
            <person name="Rombauts S."/>
            <person name="Salamov A."/>
            <person name="Von Dassow P."/>
            <person name="Badger J.H."/>
            <person name="Coutinho P.M."/>
            <person name="Demir E."/>
            <person name="Dubchak I."/>
            <person name="Gentemann C."/>
            <person name="Eikrem W."/>
            <person name="Gready J.E."/>
            <person name="John U."/>
            <person name="Lanier W."/>
            <person name="Lindquist E.A."/>
            <person name="Lucas S."/>
            <person name="Mayer K.F."/>
            <person name="Moreau H."/>
            <person name="Not F."/>
            <person name="Otillar R."/>
            <person name="Panaud O."/>
            <person name="Pangilinan J."/>
            <person name="Paulsen I."/>
            <person name="Piegu B."/>
            <person name="Poliakov A."/>
            <person name="Robbens S."/>
            <person name="Schmutz J."/>
            <person name="Toulza E."/>
            <person name="Wyss T."/>
            <person name="Zelensky A."/>
            <person name="Zhou K."/>
            <person name="Armbrust E.V."/>
            <person name="Bhattacharya D."/>
            <person name="Goodenough U.W."/>
            <person name="Van de Peer Y."/>
            <person name="Grigoriev I.V."/>
        </authorList>
    </citation>
    <scope>NUCLEOTIDE SEQUENCE [LARGE SCALE GENOMIC DNA]</scope>
    <source>
        <strain evidence="2 3">CCMP1545</strain>
    </source>
</reference>
<feature type="compositionally biased region" description="Basic residues" evidence="1">
    <location>
        <begin position="58"/>
        <end position="68"/>
    </location>
</feature>
<feature type="compositionally biased region" description="Polar residues" evidence="1">
    <location>
        <begin position="12"/>
        <end position="22"/>
    </location>
</feature>
<evidence type="ECO:0000256" key="1">
    <source>
        <dbReference type="SAM" id="MobiDB-lite"/>
    </source>
</evidence>
<dbReference type="AlphaFoldDB" id="C1MXX9"/>
<evidence type="ECO:0000313" key="2">
    <source>
        <dbReference type="EMBL" id="EEH55237.1"/>
    </source>
</evidence>
<name>C1MXX9_MICPC</name>
<dbReference type="RefSeq" id="XP_003060468.1">
    <property type="nucleotide sequence ID" value="XM_003060422.1"/>
</dbReference>
<feature type="compositionally biased region" description="Basic and acidic residues" evidence="1">
    <location>
        <begin position="46"/>
        <end position="56"/>
    </location>
</feature>
<gene>
    <name evidence="2" type="ORF">MICPUCDRAFT_47961</name>
</gene>
<protein>
    <submittedName>
        <fullName evidence="2">Predicted protein</fullName>
    </submittedName>
</protein>
<sequence length="166" mass="19004">ARARIPHRRTHFSQNGSRSLSLRQAHGPVLWPVRRDDDVQPDEVLGPERPRDDPVLHARPRRQHHARGLLRANGRTRIPHDRARAQARGERILLREADDGVPRRRSPVVLQALDVRRGRQESRPAVDAVGVAAAVRRERSLRGVGISHALRGQEEEELNRVRWNNL</sequence>
<evidence type="ECO:0000313" key="3">
    <source>
        <dbReference type="Proteomes" id="UP000001876"/>
    </source>
</evidence>
<organism evidence="3">
    <name type="scientific">Micromonas pusilla (strain CCMP1545)</name>
    <name type="common">Picoplanktonic green alga</name>
    <dbReference type="NCBI Taxonomy" id="564608"/>
    <lineage>
        <taxon>Eukaryota</taxon>
        <taxon>Viridiplantae</taxon>
        <taxon>Chlorophyta</taxon>
        <taxon>Mamiellophyceae</taxon>
        <taxon>Mamiellales</taxon>
        <taxon>Mamiellaceae</taxon>
        <taxon>Micromonas</taxon>
    </lineage>
</organism>
<accession>C1MXX9</accession>
<dbReference type="Proteomes" id="UP000001876">
    <property type="component" value="Unassembled WGS sequence"/>
</dbReference>
<keyword evidence="3" id="KW-1185">Reference proteome</keyword>
<feature type="non-terminal residue" evidence="2">
    <location>
        <position position="1"/>
    </location>
</feature>
<dbReference type="KEGG" id="mpp:MICPUCDRAFT_47961"/>
<dbReference type="EMBL" id="GG663742">
    <property type="protein sequence ID" value="EEH55237.1"/>
    <property type="molecule type" value="Genomic_DNA"/>
</dbReference>
<feature type="region of interest" description="Disordered" evidence="1">
    <location>
        <begin position="1"/>
        <end position="85"/>
    </location>
</feature>